<dbReference type="EMBL" id="KF740630">
    <property type="protein sequence ID" value="AHG28755.1"/>
    <property type="molecule type" value="Genomic_DNA"/>
</dbReference>
<proteinExistence type="predicted"/>
<dbReference type="AlphaFoldDB" id="W0M0K0"/>
<reference evidence="1" key="1">
    <citation type="journal article" date="2014" name="PLoS ONE">
        <title>Presence and analysis of plasmids in human and animal associated arcobacter species.</title>
        <authorList>
            <person name="Douidah L."/>
            <person name="De Zutter L."/>
            <person name="Van Nieuwerburgh F."/>
            <person name="Deforce D."/>
            <person name="Ingmer H."/>
            <person name="Vandenberg O."/>
            <person name="Van den Abeele A.M."/>
            <person name="Houf K."/>
        </authorList>
    </citation>
    <scope>NUCLEOTIDE SEQUENCE</scope>
    <source>
        <strain evidence="1">AC1119</strain>
        <plasmid evidence="1">AB-1119-LD</plasmid>
    </source>
</reference>
<sequence length="50" mass="5689">MKKVLKGICLIGLVFIINGCASKEDRYKDFQKSPCACFEIYKKDKGMNNV</sequence>
<dbReference type="RefSeq" id="WP_032072656.1">
    <property type="nucleotide sequence ID" value="NC_025153.1"/>
</dbReference>
<protein>
    <submittedName>
        <fullName evidence="1">Uncharacterized protein</fullName>
    </submittedName>
</protein>
<geneLocation type="plasmid" evidence="1">
    <name>AB-1119-LD</name>
</geneLocation>
<organism evidence="1">
    <name type="scientific">Aliarcobacter butzleri</name>
    <dbReference type="NCBI Taxonomy" id="28197"/>
    <lineage>
        <taxon>Bacteria</taxon>
        <taxon>Pseudomonadati</taxon>
        <taxon>Campylobacterota</taxon>
        <taxon>Epsilonproteobacteria</taxon>
        <taxon>Campylobacterales</taxon>
        <taxon>Arcobacteraceae</taxon>
        <taxon>Aliarcobacter</taxon>
    </lineage>
</organism>
<keyword evidence="1" id="KW-0614">Plasmid</keyword>
<accession>W0M0K0</accession>
<name>W0M0K0_9BACT</name>
<evidence type="ECO:0000313" key="1">
    <source>
        <dbReference type="EMBL" id="AHG28755.1"/>
    </source>
</evidence>